<protein>
    <recommendedName>
        <fullName evidence="2">Rab-GAP TBC domain-containing protein</fullName>
    </recommendedName>
</protein>
<feature type="region of interest" description="Disordered" evidence="1">
    <location>
        <begin position="180"/>
        <end position="202"/>
    </location>
</feature>
<comment type="caution">
    <text evidence="3">The sequence shown here is derived from an EMBL/GenBank/DDBJ whole genome shotgun (WGS) entry which is preliminary data.</text>
</comment>
<evidence type="ECO:0000313" key="4">
    <source>
        <dbReference type="Proteomes" id="UP001085076"/>
    </source>
</evidence>
<dbReference type="Gene3D" id="1.10.472.80">
    <property type="entry name" value="Ypt/Rab-GAP domain of gyp1p, domain 3"/>
    <property type="match status" value="1"/>
</dbReference>
<dbReference type="PROSITE" id="PS50086">
    <property type="entry name" value="TBC_RABGAP"/>
    <property type="match status" value="1"/>
</dbReference>
<proteinExistence type="predicted"/>
<evidence type="ECO:0000313" key="3">
    <source>
        <dbReference type="EMBL" id="KAJ0977072.1"/>
    </source>
</evidence>
<dbReference type="InterPro" id="IPR035969">
    <property type="entry name" value="Rab-GAP_TBC_sf"/>
</dbReference>
<keyword evidence="4" id="KW-1185">Reference proteome</keyword>
<organism evidence="3 4">
    <name type="scientific">Dioscorea zingiberensis</name>
    <dbReference type="NCBI Taxonomy" id="325984"/>
    <lineage>
        <taxon>Eukaryota</taxon>
        <taxon>Viridiplantae</taxon>
        <taxon>Streptophyta</taxon>
        <taxon>Embryophyta</taxon>
        <taxon>Tracheophyta</taxon>
        <taxon>Spermatophyta</taxon>
        <taxon>Magnoliopsida</taxon>
        <taxon>Liliopsida</taxon>
        <taxon>Dioscoreales</taxon>
        <taxon>Dioscoreaceae</taxon>
        <taxon>Dioscorea</taxon>
    </lineage>
</organism>
<dbReference type="InterPro" id="IPR000195">
    <property type="entry name" value="Rab-GAP-TBC_dom"/>
</dbReference>
<accession>A0A9D5HI72</accession>
<dbReference type="GO" id="GO:0005096">
    <property type="term" value="F:GTPase activator activity"/>
    <property type="evidence" value="ECO:0007669"/>
    <property type="project" value="TreeGrafter"/>
</dbReference>
<dbReference type="PANTHER" id="PTHR22957:SF456">
    <property type="entry name" value="YPT_RAB-GAP DOMAIN OF GYP1P SUPERFAMILY PROTEIN"/>
    <property type="match status" value="1"/>
</dbReference>
<dbReference type="OrthoDB" id="10264062at2759"/>
<evidence type="ECO:0000259" key="2">
    <source>
        <dbReference type="PROSITE" id="PS50086"/>
    </source>
</evidence>
<dbReference type="SUPFAM" id="SSF47923">
    <property type="entry name" value="Ypt/Rab-GAP domain of gyp1p"/>
    <property type="match status" value="2"/>
</dbReference>
<dbReference type="Proteomes" id="UP001085076">
    <property type="component" value="Miscellaneous, Linkage group lg03"/>
</dbReference>
<name>A0A9D5HI72_9LILI</name>
<sequence length="725" mass="81560">MGDGGDGVDSGSEKRRGRRGGTGMAPDGEDTRWMCGSAGMAASLHRVNLHRVSSIVREIRDPCLHRSPAKAMLPISVVTSIKSLFLLVNIKRNGFLSTGSEVSSLLHDQGVDPSIRAEVWEFLLGCYSLSTTADYRKQLRMARRERYENLIRQCQMMHSSVGTGSLAYVVGSKVMDMRTPSKDNDFTQATSDSGCASHSSTNKIDKYPDLNKDCEDASYAHRRERSSDSAKLDGRRRSKDNAEYSSCFARHSSGGSYDYFDTNIGSQNHEPPYASESYIDFPPLPVTNLFQKSYMDGSDSEVYDGRLSAAEIFEDEQMHSFNINNNVDLIRESNGSRTDLFNTSNTGSRNFMTDVEKNSMGTKSMDCKSEAVNKVRISDGPETVPFSGTSIGLNANEDRVSEWLWTLHRIVVDVVRTDSHLEFYGDSKNMARMSDILAVYAWVDPATGYCQGMSDLLSPFIVLYEDNADAFWCFEMLLRRMVNNIDLLVCIWTYWGDEAVTGIMEDIGTEGLEMYEHLSLIGAESLHFAFRMLLVLFRRELTFNEALRMWEMMWAADFDEAVAQQLEENCLEPLVLHLPGDSHLKMKAESIGNSKVNFKGAGSQDVDHDTCTSYSNGVKSVSSHPLCGLTRANFWARHGQLNITAITAPMRNGDDDMPVFCVAAILIINRHKIMRETHSIDDVIKMFNDNRLKINVKRCIRMAIKLRKKYFYKLIRQTSMGCSEQ</sequence>
<dbReference type="SMART" id="SM00164">
    <property type="entry name" value="TBC"/>
    <property type="match status" value="1"/>
</dbReference>
<dbReference type="PANTHER" id="PTHR22957">
    <property type="entry name" value="TBC1 DOMAIN FAMILY MEMBER GTPASE-ACTIVATING PROTEIN"/>
    <property type="match status" value="1"/>
</dbReference>
<feature type="region of interest" description="Disordered" evidence="1">
    <location>
        <begin position="218"/>
        <end position="237"/>
    </location>
</feature>
<feature type="domain" description="Rab-GAP TBC" evidence="2">
    <location>
        <begin position="110"/>
        <end position="557"/>
    </location>
</feature>
<feature type="compositionally biased region" description="Polar residues" evidence="1">
    <location>
        <begin position="186"/>
        <end position="202"/>
    </location>
</feature>
<dbReference type="Gene3D" id="1.10.8.270">
    <property type="entry name" value="putative rabgap domain of human tbc1 domain family member 14 like domains"/>
    <property type="match status" value="1"/>
</dbReference>
<gene>
    <name evidence="3" type="ORF">J5N97_012546</name>
</gene>
<reference evidence="3" key="1">
    <citation type="submission" date="2021-03" db="EMBL/GenBank/DDBJ databases">
        <authorList>
            <person name="Li Z."/>
            <person name="Yang C."/>
        </authorList>
    </citation>
    <scope>NUCLEOTIDE SEQUENCE</scope>
    <source>
        <strain evidence="3">Dzin_1.0</strain>
        <tissue evidence="3">Leaf</tissue>
    </source>
</reference>
<reference evidence="3" key="2">
    <citation type="journal article" date="2022" name="Hortic Res">
        <title>The genome of Dioscorea zingiberensis sheds light on the biosynthesis, origin and evolution of the medicinally important diosgenin saponins.</title>
        <authorList>
            <person name="Li Y."/>
            <person name="Tan C."/>
            <person name="Li Z."/>
            <person name="Guo J."/>
            <person name="Li S."/>
            <person name="Chen X."/>
            <person name="Wang C."/>
            <person name="Dai X."/>
            <person name="Yang H."/>
            <person name="Song W."/>
            <person name="Hou L."/>
            <person name="Xu J."/>
            <person name="Tong Z."/>
            <person name="Xu A."/>
            <person name="Yuan X."/>
            <person name="Wang W."/>
            <person name="Yang Q."/>
            <person name="Chen L."/>
            <person name="Sun Z."/>
            <person name="Wang K."/>
            <person name="Pan B."/>
            <person name="Chen J."/>
            <person name="Bao Y."/>
            <person name="Liu F."/>
            <person name="Qi X."/>
            <person name="Gang D.R."/>
            <person name="Wen J."/>
            <person name="Li J."/>
        </authorList>
    </citation>
    <scope>NUCLEOTIDE SEQUENCE</scope>
    <source>
        <strain evidence="3">Dzin_1.0</strain>
    </source>
</reference>
<dbReference type="AlphaFoldDB" id="A0A9D5HI72"/>
<dbReference type="FunFam" id="1.10.8.270:FF:000021">
    <property type="entry name" value="Ypt/Rab-GAP domain of gyp1p superfamily protein"/>
    <property type="match status" value="1"/>
</dbReference>
<dbReference type="Pfam" id="PF00566">
    <property type="entry name" value="RabGAP-TBC"/>
    <property type="match status" value="1"/>
</dbReference>
<dbReference type="EMBL" id="JAGGNH010000003">
    <property type="protein sequence ID" value="KAJ0977072.1"/>
    <property type="molecule type" value="Genomic_DNA"/>
</dbReference>
<feature type="region of interest" description="Disordered" evidence="1">
    <location>
        <begin position="1"/>
        <end position="30"/>
    </location>
</feature>
<evidence type="ECO:0000256" key="1">
    <source>
        <dbReference type="SAM" id="MobiDB-lite"/>
    </source>
</evidence>